<sequence>MFKLEWLRKRNYIMYSDEKVLRKWLYDERVDLTHLARHSDISLICRYISRKYRHLTNNKFKKTTQSHSLKFVPVT</sequence>
<proteinExistence type="predicted"/>
<dbReference type="Proteomes" id="UP001430953">
    <property type="component" value="Unassembled WGS sequence"/>
</dbReference>
<reference evidence="1 2" key="1">
    <citation type="submission" date="2023-03" db="EMBL/GenBank/DDBJ databases">
        <title>High recombination rates correlate with genetic variation in Cardiocondyla obscurior ants.</title>
        <authorList>
            <person name="Errbii M."/>
        </authorList>
    </citation>
    <scope>NUCLEOTIDE SEQUENCE [LARGE SCALE GENOMIC DNA]</scope>
    <source>
        <strain evidence="1">Alpha-2009</strain>
        <tissue evidence="1">Whole body</tissue>
    </source>
</reference>
<evidence type="ECO:0000313" key="2">
    <source>
        <dbReference type="Proteomes" id="UP001430953"/>
    </source>
</evidence>
<gene>
    <name evidence="1" type="ORF">PUN28_004408</name>
</gene>
<comment type="caution">
    <text evidence="1">The sequence shown here is derived from an EMBL/GenBank/DDBJ whole genome shotgun (WGS) entry which is preliminary data.</text>
</comment>
<dbReference type="AlphaFoldDB" id="A0AAW2GB68"/>
<name>A0AAW2GB68_9HYME</name>
<dbReference type="EMBL" id="JADYXP020000004">
    <property type="protein sequence ID" value="KAL0125248.1"/>
    <property type="molecule type" value="Genomic_DNA"/>
</dbReference>
<keyword evidence="2" id="KW-1185">Reference proteome</keyword>
<evidence type="ECO:0000313" key="1">
    <source>
        <dbReference type="EMBL" id="KAL0125248.1"/>
    </source>
</evidence>
<accession>A0AAW2GB68</accession>
<protein>
    <submittedName>
        <fullName evidence="1">Uncharacterized protein</fullName>
    </submittedName>
</protein>
<organism evidence="1 2">
    <name type="scientific">Cardiocondyla obscurior</name>
    <dbReference type="NCBI Taxonomy" id="286306"/>
    <lineage>
        <taxon>Eukaryota</taxon>
        <taxon>Metazoa</taxon>
        <taxon>Ecdysozoa</taxon>
        <taxon>Arthropoda</taxon>
        <taxon>Hexapoda</taxon>
        <taxon>Insecta</taxon>
        <taxon>Pterygota</taxon>
        <taxon>Neoptera</taxon>
        <taxon>Endopterygota</taxon>
        <taxon>Hymenoptera</taxon>
        <taxon>Apocrita</taxon>
        <taxon>Aculeata</taxon>
        <taxon>Formicoidea</taxon>
        <taxon>Formicidae</taxon>
        <taxon>Myrmicinae</taxon>
        <taxon>Cardiocondyla</taxon>
    </lineage>
</organism>